<feature type="transmembrane region" description="Helical" evidence="1">
    <location>
        <begin position="122"/>
        <end position="144"/>
    </location>
</feature>
<sequence>MLEFKKIVTLKEIACVATVFCYVFSFYIIGPITSSVIIAVPFLYLYLHDKAYFHQDVYSVRTLSFLTLIIFAGLAYSALHVTFDYSYVKTMFGQMIHLSMGIVIVTELRRRYHITAFDIEKYIVYAFFVQSIIEIVASVTPPFASALLPFNRAYELQTNEAGRRGLALAAGTGWSLGLAFGLLYIIYVKRYLLDGINVYKIITGVVLLAGTMFAGRTGFVGALFGVILFFLNANRGGIYKILIIIKILLFIVVTCLLFYILFPAISIHLVENVFPFAFEPFYKLFYNDEFSTGSTDRLQEMWEVTITPIEVLIGTGYFTDPLTGSYYKHIDIGVMRNLFYWGIVGYMVLILYQLFLLSPIKVISEDKKYKWNVTIYRLCLTTYLFLMEFKAMTIGFNKMAVSIVFLLGYFYYCEYQEQKHESFFSRRR</sequence>
<dbReference type="Proteomes" id="UP000431575">
    <property type="component" value="Unassembled WGS sequence"/>
</dbReference>
<evidence type="ECO:0000313" key="2">
    <source>
        <dbReference type="EMBL" id="KAB4245315.1"/>
    </source>
</evidence>
<organism evidence="2 3">
    <name type="scientific">Bacteroides uniformis</name>
    <dbReference type="NCBI Taxonomy" id="820"/>
    <lineage>
        <taxon>Bacteria</taxon>
        <taxon>Pseudomonadati</taxon>
        <taxon>Bacteroidota</taxon>
        <taxon>Bacteroidia</taxon>
        <taxon>Bacteroidales</taxon>
        <taxon>Bacteroidaceae</taxon>
        <taxon>Bacteroides</taxon>
    </lineage>
</organism>
<gene>
    <name evidence="2" type="ORF">GAP41_03360</name>
</gene>
<keyword evidence="1" id="KW-0812">Transmembrane</keyword>
<feature type="transmembrane region" description="Helical" evidence="1">
    <location>
        <begin position="164"/>
        <end position="186"/>
    </location>
</feature>
<keyword evidence="1" id="KW-1133">Transmembrane helix</keyword>
<keyword evidence="1" id="KW-0472">Membrane</keyword>
<dbReference type="AlphaFoldDB" id="A0A4Q5ED62"/>
<feature type="transmembrane region" description="Helical" evidence="1">
    <location>
        <begin position="237"/>
        <end position="262"/>
    </location>
</feature>
<dbReference type="RefSeq" id="WP_120128823.1">
    <property type="nucleotide sequence ID" value="NZ_CAKOCG010000011.1"/>
</dbReference>
<protein>
    <recommendedName>
        <fullName evidence="4">O-antigen ligase domain-containing protein</fullName>
    </recommendedName>
</protein>
<evidence type="ECO:0008006" key="4">
    <source>
        <dbReference type="Google" id="ProtNLM"/>
    </source>
</evidence>
<reference evidence="2 3" key="1">
    <citation type="journal article" date="2019" name="Nat. Med.">
        <title>A library of human gut bacterial isolates paired with longitudinal multiomics data enables mechanistic microbiome research.</title>
        <authorList>
            <person name="Poyet M."/>
            <person name="Groussin M."/>
            <person name="Gibbons S.M."/>
            <person name="Avila-Pacheco J."/>
            <person name="Jiang X."/>
            <person name="Kearney S.M."/>
            <person name="Perrotta A.R."/>
            <person name="Berdy B."/>
            <person name="Zhao S."/>
            <person name="Lieberman T.D."/>
            <person name="Swanson P.K."/>
            <person name="Smith M."/>
            <person name="Roesemann S."/>
            <person name="Alexander J.E."/>
            <person name="Rich S.A."/>
            <person name="Livny J."/>
            <person name="Vlamakis H."/>
            <person name="Clish C."/>
            <person name="Bullock K."/>
            <person name="Deik A."/>
            <person name="Scott J."/>
            <person name="Pierce K.A."/>
            <person name="Xavier R.J."/>
            <person name="Alm E.J."/>
        </authorList>
    </citation>
    <scope>NUCLEOTIDE SEQUENCE [LARGE SCALE GENOMIC DNA]</scope>
    <source>
        <strain evidence="2 3">BIOML-A6</strain>
    </source>
</reference>
<evidence type="ECO:0000313" key="3">
    <source>
        <dbReference type="Proteomes" id="UP000431575"/>
    </source>
</evidence>
<feature type="transmembrane region" description="Helical" evidence="1">
    <location>
        <begin position="26"/>
        <end position="46"/>
    </location>
</feature>
<name>A0A4Q5ED62_BACUN</name>
<comment type="caution">
    <text evidence="2">The sequence shown here is derived from an EMBL/GenBank/DDBJ whole genome shotgun (WGS) entry which is preliminary data.</text>
</comment>
<feature type="transmembrane region" description="Helical" evidence="1">
    <location>
        <begin position="58"/>
        <end position="79"/>
    </location>
</feature>
<evidence type="ECO:0000256" key="1">
    <source>
        <dbReference type="SAM" id="Phobius"/>
    </source>
</evidence>
<feature type="transmembrane region" description="Helical" evidence="1">
    <location>
        <begin position="394"/>
        <end position="412"/>
    </location>
</feature>
<accession>A0A4Q5ED62</accession>
<dbReference type="EMBL" id="WCTM01000002">
    <property type="protein sequence ID" value="KAB4245315.1"/>
    <property type="molecule type" value="Genomic_DNA"/>
</dbReference>
<feature type="transmembrane region" description="Helical" evidence="1">
    <location>
        <begin position="198"/>
        <end position="231"/>
    </location>
</feature>
<feature type="transmembrane region" description="Helical" evidence="1">
    <location>
        <begin position="338"/>
        <end position="357"/>
    </location>
</feature>
<proteinExistence type="predicted"/>